<dbReference type="RefSeq" id="YP_009151465.1">
    <property type="nucleotide sequence ID" value="NC_027371.1"/>
</dbReference>
<evidence type="ECO:0008006" key="3">
    <source>
        <dbReference type="Google" id="ProtNLM"/>
    </source>
</evidence>
<dbReference type="Proteomes" id="UP000031092">
    <property type="component" value="Segment"/>
</dbReference>
<organism evidence="1 2">
    <name type="scientific">Propionibacterium phage Pacnes 2012-15</name>
    <dbReference type="NCBI Taxonomy" id="1498188"/>
    <lineage>
        <taxon>Viruses</taxon>
        <taxon>Duplodnaviria</taxon>
        <taxon>Heunggongvirae</taxon>
        <taxon>Uroviricota</taxon>
        <taxon>Caudoviricetes</taxon>
        <taxon>Pahexavirus</taxon>
        <taxon>Pahexavirus pacnes201215</taxon>
    </lineage>
</organism>
<proteinExistence type="predicted"/>
<name>A0A0A7CID0_9CAUD</name>
<reference evidence="1 2" key="1">
    <citation type="submission" date="2014-04" db="EMBL/GenBank/DDBJ databases">
        <title>Complete genomic sequence of Propionibacterium acnes bacteriophage 2012-15.</title>
        <authorList>
            <person name="Song H."/>
            <person name="Lee W."/>
            <person name="Kim S."/>
            <person name="Kim J."/>
        </authorList>
    </citation>
    <scope>NUCLEOTIDE SEQUENCE [LARGE SCALE GENOMIC DNA]</scope>
</reference>
<sequence length="251" mass="27895">MASGVESRLAATGYQRQAIRFAGKYAGYYSELGRLWRSGKMSDTQYVRLCVELERAGHDGSAAMAAKFVQDFRRLNGVDPGLIVYDEFDAAAALARSFSTMKMMNNDPDRVNDTIDAMAAGVNRAVMNAGRDTVEWSAGAQGRSWRRVTDGDPCAFCAMLATRSDYTTKERALTTGHTRRHKRGGKRPFGSKYHDHCGCTVVEVVGRWEPSSADTAYQRVYEKAREWVDDHGLQQSPGNILKAMRTVGDMR</sequence>
<accession>A0A0A7CID0</accession>
<protein>
    <recommendedName>
        <fullName evidence="3">Minor capsid protein</fullName>
    </recommendedName>
</protein>
<dbReference type="KEGG" id="vg:24649837"/>
<keyword evidence="2" id="KW-1185">Reference proteome</keyword>
<dbReference type="GeneID" id="24649837"/>
<dbReference type="EMBL" id="KJ722067">
    <property type="protein sequence ID" value="AID18040.1"/>
    <property type="molecule type" value="Genomic_DNA"/>
</dbReference>
<dbReference type="InterPro" id="IPR057369">
    <property type="entry name" value="VG15"/>
</dbReference>
<evidence type="ECO:0000313" key="1">
    <source>
        <dbReference type="EMBL" id="AID18040.1"/>
    </source>
</evidence>
<dbReference type="OrthoDB" id="6001at10239"/>
<evidence type="ECO:0000313" key="2">
    <source>
        <dbReference type="Proteomes" id="UP000031092"/>
    </source>
</evidence>
<dbReference type="Pfam" id="PF25310">
    <property type="entry name" value="VG15"/>
    <property type="match status" value="1"/>
</dbReference>